<evidence type="ECO:0000256" key="2">
    <source>
        <dbReference type="ARBA" id="ARBA00022723"/>
    </source>
</evidence>
<dbReference type="InterPro" id="IPR013083">
    <property type="entry name" value="Znf_RING/FYVE/PHD"/>
</dbReference>
<feature type="domain" description="PHD-type" evidence="7">
    <location>
        <begin position="5"/>
        <end position="123"/>
    </location>
</feature>
<evidence type="ECO:0000256" key="5">
    <source>
        <dbReference type="ARBA" id="ARBA00023242"/>
    </source>
</evidence>
<keyword evidence="9" id="KW-1185">Reference proteome</keyword>
<dbReference type="PANTHER" id="PTHR12420:SF4">
    <property type="entry name" value="PHD FINGER PROTEIN 11"/>
    <property type="match status" value="1"/>
</dbReference>
<dbReference type="SMART" id="SM00249">
    <property type="entry name" value="PHD"/>
    <property type="match status" value="1"/>
</dbReference>
<organism evidence="8 9">
    <name type="scientific">Anguilla anguilla</name>
    <name type="common">European freshwater eel</name>
    <name type="synonym">Muraena anguilla</name>
    <dbReference type="NCBI Taxonomy" id="7936"/>
    <lineage>
        <taxon>Eukaryota</taxon>
        <taxon>Metazoa</taxon>
        <taxon>Chordata</taxon>
        <taxon>Craniata</taxon>
        <taxon>Vertebrata</taxon>
        <taxon>Euteleostomi</taxon>
        <taxon>Actinopterygii</taxon>
        <taxon>Neopterygii</taxon>
        <taxon>Teleostei</taxon>
        <taxon>Anguilliformes</taxon>
        <taxon>Anguillidae</taxon>
        <taxon>Anguilla</taxon>
    </lineage>
</organism>
<dbReference type="Pfam" id="PF13771">
    <property type="entry name" value="zf-HC5HC2H"/>
    <property type="match status" value="1"/>
</dbReference>
<dbReference type="InterPro" id="IPR034732">
    <property type="entry name" value="EPHD"/>
</dbReference>
<sequence>MKRHRLFCGFCHSSEESEITGPLLNKDDVVAHRNCLFYSSNIVNKNTPDDDDLFGFLPEDVKEEIRRGCRLKCARCKRTGATVGCEVKRCKKSYHYPCAVVDDAKNIEDDDNGIFKIYCKVHKENSDTRNDESESECVVKRKRPRPSPGATARRILDDDSSATDDSLKGIDPELGPLESDLEDSRELRQNSPIPDEPGRDVSEEPKPSTSGAFRHADAEPPAVAKDKADNSGPDQQGRTDGTELTKNREPKVHLVHLRNGDADETDIDSVSWPCPEKDQESQSILPLKITEVVPITPDHSASVSSLESGAGGTSEAVQFWRRCREAGCVETIFRTFIFAMNTISEKILSEHASEEECALSLRVLEASGMLPEIFAQIDREYEDRLLSLQREMEAVRKTRSAAKSAAQMKSLN</sequence>
<dbReference type="PANTHER" id="PTHR12420">
    <property type="entry name" value="PHD FINGER PROTEIN"/>
    <property type="match status" value="1"/>
</dbReference>
<dbReference type="Gene3D" id="3.30.40.10">
    <property type="entry name" value="Zinc/RING finger domain, C3HC4 (zinc finger)"/>
    <property type="match status" value="1"/>
</dbReference>
<dbReference type="AlphaFoldDB" id="A0A9D3LPE9"/>
<feature type="compositionally biased region" description="Basic and acidic residues" evidence="6">
    <location>
        <begin position="196"/>
        <end position="206"/>
    </location>
</feature>
<protein>
    <recommendedName>
        <fullName evidence="7">PHD-type domain-containing protein</fullName>
    </recommendedName>
</protein>
<dbReference type="InterPro" id="IPR001965">
    <property type="entry name" value="Znf_PHD"/>
</dbReference>
<dbReference type="GO" id="GO:0008270">
    <property type="term" value="F:zinc ion binding"/>
    <property type="evidence" value="ECO:0007669"/>
    <property type="project" value="UniProtKB-KW"/>
</dbReference>
<dbReference type="InterPro" id="IPR051188">
    <property type="entry name" value="PHD-type_Zinc_Finger"/>
</dbReference>
<proteinExistence type="predicted"/>
<gene>
    <name evidence="8" type="ORF">ANANG_G00273530</name>
</gene>
<reference evidence="8" key="1">
    <citation type="submission" date="2021-01" db="EMBL/GenBank/DDBJ databases">
        <title>A chromosome-scale assembly of European eel, Anguilla anguilla.</title>
        <authorList>
            <person name="Henkel C."/>
            <person name="Jong-Raadsen S.A."/>
            <person name="Dufour S."/>
            <person name="Weltzien F.-A."/>
            <person name="Palstra A.P."/>
            <person name="Pelster B."/>
            <person name="Spaink H.P."/>
            <person name="Van Den Thillart G.E."/>
            <person name="Jansen H."/>
            <person name="Zahm M."/>
            <person name="Klopp C."/>
            <person name="Cedric C."/>
            <person name="Louis A."/>
            <person name="Berthelot C."/>
            <person name="Parey E."/>
            <person name="Roest Crollius H."/>
            <person name="Montfort J."/>
            <person name="Robinson-Rechavi M."/>
            <person name="Bucao C."/>
            <person name="Bouchez O."/>
            <person name="Gislard M."/>
            <person name="Lluch J."/>
            <person name="Milhes M."/>
            <person name="Lampietro C."/>
            <person name="Lopez Roques C."/>
            <person name="Donnadieu C."/>
            <person name="Braasch I."/>
            <person name="Desvignes T."/>
            <person name="Postlethwait J."/>
            <person name="Bobe J."/>
            <person name="Guiguen Y."/>
            <person name="Dirks R."/>
        </authorList>
    </citation>
    <scope>NUCLEOTIDE SEQUENCE</scope>
    <source>
        <strain evidence="8">Tag_6206</strain>
        <tissue evidence="8">Liver</tissue>
    </source>
</reference>
<dbReference type="EMBL" id="JAFIRN010000016">
    <property type="protein sequence ID" value="KAG5833214.1"/>
    <property type="molecule type" value="Genomic_DNA"/>
</dbReference>
<dbReference type="Proteomes" id="UP001044222">
    <property type="component" value="Chromosome 16"/>
</dbReference>
<feature type="compositionally biased region" description="Basic and acidic residues" evidence="6">
    <location>
        <begin position="240"/>
        <end position="251"/>
    </location>
</feature>
<evidence type="ECO:0000256" key="3">
    <source>
        <dbReference type="ARBA" id="ARBA00022771"/>
    </source>
</evidence>
<feature type="compositionally biased region" description="Basic and acidic residues" evidence="6">
    <location>
        <begin position="214"/>
        <end position="229"/>
    </location>
</feature>
<keyword evidence="4" id="KW-0862">Zinc</keyword>
<evidence type="ECO:0000256" key="6">
    <source>
        <dbReference type="SAM" id="MobiDB-lite"/>
    </source>
</evidence>
<evidence type="ECO:0000259" key="7">
    <source>
        <dbReference type="PROSITE" id="PS51805"/>
    </source>
</evidence>
<keyword evidence="3" id="KW-0863">Zinc-finger</keyword>
<evidence type="ECO:0000256" key="4">
    <source>
        <dbReference type="ARBA" id="ARBA00022833"/>
    </source>
</evidence>
<comment type="subcellular location">
    <subcellularLocation>
        <location evidence="1">Nucleus</location>
    </subcellularLocation>
</comment>
<dbReference type="PROSITE" id="PS51805">
    <property type="entry name" value="EPHD"/>
    <property type="match status" value="1"/>
</dbReference>
<dbReference type="CDD" id="cd15673">
    <property type="entry name" value="ePHD_PHF6_like"/>
    <property type="match status" value="1"/>
</dbReference>
<evidence type="ECO:0000313" key="8">
    <source>
        <dbReference type="EMBL" id="KAG5833214.1"/>
    </source>
</evidence>
<accession>A0A9D3LPE9</accession>
<name>A0A9D3LPE9_ANGAN</name>
<evidence type="ECO:0000313" key="9">
    <source>
        <dbReference type="Proteomes" id="UP001044222"/>
    </source>
</evidence>
<keyword evidence="2" id="KW-0479">Metal-binding</keyword>
<evidence type="ECO:0000256" key="1">
    <source>
        <dbReference type="ARBA" id="ARBA00004123"/>
    </source>
</evidence>
<comment type="caution">
    <text evidence="8">The sequence shown here is derived from an EMBL/GenBank/DDBJ whole genome shotgun (WGS) entry which is preliminary data.</text>
</comment>
<feature type="region of interest" description="Disordered" evidence="6">
    <location>
        <begin position="127"/>
        <end position="251"/>
    </location>
</feature>
<keyword evidence="5" id="KW-0539">Nucleus</keyword>
<dbReference type="GO" id="GO:0005634">
    <property type="term" value="C:nucleus"/>
    <property type="evidence" value="ECO:0007669"/>
    <property type="project" value="UniProtKB-SubCell"/>
</dbReference>